<comment type="caution">
    <text evidence="1">The sequence shown here is derived from an EMBL/GenBank/DDBJ whole genome shotgun (WGS) entry which is preliminary data.</text>
</comment>
<protein>
    <submittedName>
        <fullName evidence="1">Uncharacterized protein</fullName>
    </submittedName>
</protein>
<evidence type="ECO:0000313" key="2">
    <source>
        <dbReference type="Proteomes" id="UP000032232"/>
    </source>
</evidence>
<dbReference type="PATRIC" id="fig|935700.4.peg.2496"/>
<organism evidence="1 2">
    <name type="scientific">Jannaschia aquimarina</name>
    <dbReference type="NCBI Taxonomy" id="935700"/>
    <lineage>
        <taxon>Bacteria</taxon>
        <taxon>Pseudomonadati</taxon>
        <taxon>Pseudomonadota</taxon>
        <taxon>Alphaproteobacteria</taxon>
        <taxon>Rhodobacterales</taxon>
        <taxon>Roseobacteraceae</taxon>
        <taxon>Jannaschia</taxon>
    </lineage>
</organism>
<dbReference type="Proteomes" id="UP000032232">
    <property type="component" value="Unassembled WGS sequence"/>
</dbReference>
<dbReference type="EMBL" id="JYFE01000042">
    <property type="protein sequence ID" value="KIT15844.1"/>
    <property type="molecule type" value="Genomic_DNA"/>
</dbReference>
<proteinExistence type="predicted"/>
<dbReference type="STRING" id="935700.jaqu_24240"/>
<keyword evidence="2" id="KW-1185">Reference proteome</keyword>
<dbReference type="AlphaFoldDB" id="A0A0D1EDT8"/>
<reference evidence="1 2" key="1">
    <citation type="submission" date="2015-02" db="EMBL/GenBank/DDBJ databases">
        <title>Genome Sequence of Jannaschia aquimarina DSM28248, a member of the Roseobacter clade.</title>
        <authorList>
            <person name="Voget S."/>
            <person name="Daniel R."/>
        </authorList>
    </citation>
    <scope>NUCLEOTIDE SEQUENCE [LARGE SCALE GENOMIC DNA]</scope>
    <source>
        <strain evidence="1 2">GSW-M26</strain>
    </source>
</reference>
<accession>A0A0D1EDT8</accession>
<evidence type="ECO:0000313" key="1">
    <source>
        <dbReference type="EMBL" id="KIT15844.1"/>
    </source>
</evidence>
<sequence>MKTTGVQKVAFVALAVLIALAGAGVLDGGAL</sequence>
<name>A0A0D1EDT8_9RHOB</name>
<gene>
    <name evidence="1" type="ORF">jaqu_24240</name>
</gene>